<evidence type="ECO:0000313" key="3">
    <source>
        <dbReference type="Proteomes" id="UP000194420"/>
    </source>
</evidence>
<gene>
    <name evidence="2" type="ORF">SAMN06297468_1894</name>
</gene>
<protein>
    <submittedName>
        <fullName evidence="2">Uncharacterized protein</fullName>
    </submittedName>
</protein>
<dbReference type="EMBL" id="FXWG01000002">
    <property type="protein sequence ID" value="SMQ69705.1"/>
    <property type="molecule type" value="Genomic_DNA"/>
</dbReference>
<dbReference type="AlphaFoldDB" id="A0A1Y6F497"/>
<organism evidence="2 3">
    <name type="scientific">Altererythrobacter xiamenensis</name>
    <dbReference type="NCBI Taxonomy" id="1316679"/>
    <lineage>
        <taxon>Bacteria</taxon>
        <taxon>Pseudomonadati</taxon>
        <taxon>Pseudomonadota</taxon>
        <taxon>Alphaproteobacteria</taxon>
        <taxon>Sphingomonadales</taxon>
        <taxon>Erythrobacteraceae</taxon>
        <taxon>Altererythrobacter</taxon>
    </lineage>
</organism>
<feature type="chain" id="PRO_5013232508" evidence="1">
    <location>
        <begin position="25"/>
        <end position="158"/>
    </location>
</feature>
<evidence type="ECO:0000313" key="2">
    <source>
        <dbReference type="EMBL" id="SMQ69705.1"/>
    </source>
</evidence>
<dbReference type="Proteomes" id="UP000194420">
    <property type="component" value="Unassembled WGS sequence"/>
</dbReference>
<sequence length="158" mass="16942">MKFMKPVFAGLCGLAITATSPAFGEEQPGGYLANPSVRLWYTETGRLSDNVLTADDFQLWNTVIGEGSAEEYATDALFTIDVRSDGHQYLPQTLMLTATDSEGKVLAQRSYEGILTGEGGNGTFALWVQDAGCAGRVTFRASFGASTRTSTLDFDCGE</sequence>
<evidence type="ECO:0000256" key="1">
    <source>
        <dbReference type="SAM" id="SignalP"/>
    </source>
</evidence>
<keyword evidence="3" id="KW-1185">Reference proteome</keyword>
<accession>A0A1Y6F497</accession>
<keyword evidence="1" id="KW-0732">Signal</keyword>
<dbReference type="OrthoDB" id="8481236at2"/>
<proteinExistence type="predicted"/>
<name>A0A1Y6F497_9SPHN</name>
<feature type="signal peptide" evidence="1">
    <location>
        <begin position="1"/>
        <end position="24"/>
    </location>
</feature>
<dbReference type="RefSeq" id="WP_086437749.1">
    <property type="nucleotide sequence ID" value="NZ_FXWG01000002.1"/>
</dbReference>
<reference evidence="3" key="1">
    <citation type="submission" date="2017-04" db="EMBL/GenBank/DDBJ databases">
        <authorList>
            <person name="Varghese N."/>
            <person name="Submissions S."/>
        </authorList>
    </citation>
    <scope>NUCLEOTIDE SEQUENCE [LARGE SCALE GENOMIC DNA]</scope>
</reference>